<dbReference type="GO" id="GO:0035673">
    <property type="term" value="F:oligopeptide transmembrane transporter activity"/>
    <property type="evidence" value="ECO:0007669"/>
    <property type="project" value="InterPro"/>
</dbReference>
<dbReference type="GO" id="GO:0015031">
    <property type="term" value="P:protein transport"/>
    <property type="evidence" value="ECO:0007669"/>
    <property type="project" value="UniProtKB-KW"/>
</dbReference>
<evidence type="ECO:0000313" key="10">
    <source>
        <dbReference type="EMBL" id="RIB01598.1"/>
    </source>
</evidence>
<comment type="similarity">
    <text evidence="2">Belongs to the oligopeptide OPT transporter family.</text>
</comment>
<dbReference type="Proteomes" id="UP000266673">
    <property type="component" value="Unassembled WGS sequence"/>
</dbReference>
<evidence type="ECO:0000256" key="9">
    <source>
        <dbReference type="SAM" id="Phobius"/>
    </source>
</evidence>
<evidence type="ECO:0000256" key="8">
    <source>
        <dbReference type="ARBA" id="ARBA00023136"/>
    </source>
</evidence>
<protein>
    <submittedName>
        <fullName evidence="10">Uncharacterized protein</fullName>
    </submittedName>
</protein>
<keyword evidence="7 9" id="KW-1133">Transmembrane helix</keyword>
<organism evidence="10 11">
    <name type="scientific">Gigaspora rosea</name>
    <dbReference type="NCBI Taxonomy" id="44941"/>
    <lineage>
        <taxon>Eukaryota</taxon>
        <taxon>Fungi</taxon>
        <taxon>Fungi incertae sedis</taxon>
        <taxon>Mucoromycota</taxon>
        <taxon>Glomeromycotina</taxon>
        <taxon>Glomeromycetes</taxon>
        <taxon>Diversisporales</taxon>
        <taxon>Gigasporaceae</taxon>
        <taxon>Gigaspora</taxon>
    </lineage>
</organism>
<evidence type="ECO:0000256" key="7">
    <source>
        <dbReference type="ARBA" id="ARBA00022989"/>
    </source>
</evidence>
<keyword evidence="6" id="KW-0653">Protein transport</keyword>
<proteinExistence type="inferred from homology"/>
<evidence type="ECO:0000256" key="2">
    <source>
        <dbReference type="ARBA" id="ARBA00008807"/>
    </source>
</evidence>
<gene>
    <name evidence="10" type="ORF">C2G38_2127244</name>
</gene>
<evidence type="ECO:0000256" key="3">
    <source>
        <dbReference type="ARBA" id="ARBA00022448"/>
    </source>
</evidence>
<keyword evidence="4 9" id="KW-0812">Transmembrane</keyword>
<accession>A0A397TXK6</accession>
<comment type="subcellular location">
    <subcellularLocation>
        <location evidence="1">Membrane</location>
        <topology evidence="1">Multi-pass membrane protein</topology>
    </subcellularLocation>
</comment>
<evidence type="ECO:0000256" key="4">
    <source>
        <dbReference type="ARBA" id="ARBA00022692"/>
    </source>
</evidence>
<dbReference type="OrthoDB" id="9986677at2759"/>
<dbReference type="InterPro" id="IPR004813">
    <property type="entry name" value="OPT"/>
</dbReference>
<dbReference type="EMBL" id="QKWP01003038">
    <property type="protein sequence ID" value="RIB01598.1"/>
    <property type="molecule type" value="Genomic_DNA"/>
</dbReference>
<feature type="transmembrane region" description="Helical" evidence="9">
    <location>
        <begin position="6"/>
        <end position="24"/>
    </location>
</feature>
<dbReference type="GO" id="GO:0016020">
    <property type="term" value="C:membrane"/>
    <property type="evidence" value="ECO:0007669"/>
    <property type="project" value="UniProtKB-SubCell"/>
</dbReference>
<evidence type="ECO:0000313" key="11">
    <source>
        <dbReference type="Proteomes" id="UP000266673"/>
    </source>
</evidence>
<keyword evidence="11" id="KW-1185">Reference proteome</keyword>
<keyword evidence="5" id="KW-0571">Peptide transport</keyword>
<keyword evidence="8 9" id="KW-0472">Membrane</keyword>
<evidence type="ECO:0000256" key="1">
    <source>
        <dbReference type="ARBA" id="ARBA00004141"/>
    </source>
</evidence>
<evidence type="ECO:0000256" key="5">
    <source>
        <dbReference type="ARBA" id="ARBA00022856"/>
    </source>
</evidence>
<keyword evidence="3" id="KW-0813">Transport</keyword>
<sequence>MYSILLLWGFLLVFFAPVPFYLLYRRFPNARFDLVNIPLICTELSILPGILENYTNLLSMDLLLVFLSQYHAYRFRTRYNYALSEAFDSAAQIATMTIFFCLNGVVKSSQGKRCFNDE</sequence>
<reference evidence="10 11" key="1">
    <citation type="submission" date="2018-06" db="EMBL/GenBank/DDBJ databases">
        <title>Comparative genomics reveals the genomic features of Rhizophagus irregularis, R. cerebriforme, R. diaphanum and Gigaspora rosea, and their symbiotic lifestyle signature.</title>
        <authorList>
            <person name="Morin E."/>
            <person name="San Clemente H."/>
            <person name="Chen E.C.H."/>
            <person name="De La Providencia I."/>
            <person name="Hainaut M."/>
            <person name="Kuo A."/>
            <person name="Kohler A."/>
            <person name="Murat C."/>
            <person name="Tang N."/>
            <person name="Roy S."/>
            <person name="Loubradou J."/>
            <person name="Henrissat B."/>
            <person name="Grigoriev I.V."/>
            <person name="Corradi N."/>
            <person name="Roux C."/>
            <person name="Martin F.M."/>
        </authorList>
    </citation>
    <scope>NUCLEOTIDE SEQUENCE [LARGE SCALE GENOMIC DNA]</scope>
    <source>
        <strain evidence="10 11">DAOM 194757</strain>
    </source>
</reference>
<dbReference type="Pfam" id="PF03169">
    <property type="entry name" value="OPT"/>
    <property type="match status" value="1"/>
</dbReference>
<evidence type="ECO:0000256" key="6">
    <source>
        <dbReference type="ARBA" id="ARBA00022927"/>
    </source>
</evidence>
<comment type="caution">
    <text evidence="10">The sequence shown here is derived from an EMBL/GenBank/DDBJ whole genome shotgun (WGS) entry which is preliminary data.</text>
</comment>
<dbReference type="AlphaFoldDB" id="A0A397TXK6"/>
<dbReference type="InterPro" id="IPR004648">
    <property type="entry name" value="Oligpept_transpt"/>
</dbReference>
<dbReference type="PANTHER" id="PTHR22601">
    <property type="entry name" value="ISP4 LIKE PROTEIN"/>
    <property type="match status" value="1"/>
</dbReference>
<name>A0A397TXK6_9GLOM</name>